<dbReference type="KEGG" id="dgg:DGI_0554"/>
<evidence type="ECO:0000256" key="4">
    <source>
        <dbReference type="ARBA" id="ARBA00022833"/>
    </source>
</evidence>
<reference evidence="9 10" key="1">
    <citation type="journal article" date="2013" name="J. Bacteriol.">
        <title>Roles of HynAB and Ech, the only two hydrogenases found in the model sulfate reducer Desulfovibrio gigas.</title>
        <authorList>
            <person name="Morais-Silva F.O."/>
            <person name="Santos C.I."/>
            <person name="Rodrigues R."/>
            <person name="Pereira I.A."/>
            <person name="Rodrigues-Pousada C."/>
        </authorList>
    </citation>
    <scope>NUCLEOTIDE SEQUENCE [LARGE SCALE GENOMIC DNA]</scope>
    <source>
        <strain evidence="10">ATCC 19364 / DSM 1382 / NCIMB 9332 / VKM B-1759</strain>
    </source>
</reference>
<dbReference type="InterPro" id="IPR001915">
    <property type="entry name" value="Peptidase_M48"/>
</dbReference>
<comment type="similarity">
    <text evidence="6">Belongs to the peptidase M48 family.</text>
</comment>
<keyword evidence="10" id="KW-1185">Reference proteome</keyword>
<evidence type="ECO:0000256" key="7">
    <source>
        <dbReference type="SAM" id="SignalP"/>
    </source>
</evidence>
<accession>T2G971</accession>
<sequence length="325" mass="35105">MRVRVLAVCAAVAATMLVAGLAPAQVPSMDQMLQQMQKDQGLSGNMGLPAGDPVTGVPALPNLNATREVMANYKALSPEQEYWLGRSVGALILGNYRPYPDEKANAYINLLGRSLATASGMPETFTGYRFLILDSDDINALAAPGGFIFVTKGLIRCCPHEEALAAVLAHEIGHIEKRHGLQAIKQARIQSALTGLAMQGLKEQGGQELAQLVSNFEGSITDVFNALVVAGYSRQAEAEADLAAMEILRRVGYPPSGMVDMLLAMEDRLDPARKDFSRTHPSPVERYKFIKQKIAFEYRPVQSLPARQQRFQAALGQILGGSVGP</sequence>
<evidence type="ECO:0000313" key="10">
    <source>
        <dbReference type="Proteomes" id="UP000016587"/>
    </source>
</evidence>
<dbReference type="GO" id="GO:0004222">
    <property type="term" value="F:metalloendopeptidase activity"/>
    <property type="evidence" value="ECO:0007669"/>
    <property type="project" value="InterPro"/>
</dbReference>
<dbReference type="RefSeq" id="WP_021759113.1">
    <property type="nucleotide sequence ID" value="NC_022444.1"/>
</dbReference>
<dbReference type="Gene3D" id="3.30.2010.10">
    <property type="entry name" value="Metalloproteases ('zincins'), catalytic domain"/>
    <property type="match status" value="1"/>
</dbReference>
<proteinExistence type="inferred from homology"/>
<keyword evidence="4 6" id="KW-0862">Zinc</keyword>
<dbReference type="PANTHER" id="PTHR22726:SF1">
    <property type="entry name" value="METALLOENDOPEPTIDASE OMA1, MITOCHONDRIAL"/>
    <property type="match status" value="1"/>
</dbReference>
<feature type="signal peptide" evidence="7">
    <location>
        <begin position="1"/>
        <end position="24"/>
    </location>
</feature>
<evidence type="ECO:0000256" key="6">
    <source>
        <dbReference type="RuleBase" id="RU003983"/>
    </source>
</evidence>
<dbReference type="InterPro" id="IPR051156">
    <property type="entry name" value="Mito/Outer_Membr_Metalloprot"/>
</dbReference>
<dbReference type="HOGENOM" id="CLU_029002_5_2_7"/>
<dbReference type="Pfam" id="PF01435">
    <property type="entry name" value="Peptidase_M48"/>
    <property type="match status" value="1"/>
</dbReference>
<evidence type="ECO:0000256" key="1">
    <source>
        <dbReference type="ARBA" id="ARBA00022670"/>
    </source>
</evidence>
<dbReference type="PANTHER" id="PTHR22726">
    <property type="entry name" value="METALLOENDOPEPTIDASE OMA1"/>
    <property type="match status" value="1"/>
</dbReference>
<dbReference type="eggNOG" id="COG4783">
    <property type="taxonomic scope" value="Bacteria"/>
</dbReference>
<dbReference type="AlphaFoldDB" id="T2G971"/>
<protein>
    <submittedName>
        <fullName evidence="9">Putative peptidase M48, Ste24p</fullName>
    </submittedName>
</protein>
<dbReference type="PATRIC" id="fig|1121448.10.peg.549"/>
<dbReference type="EMBL" id="CP006585">
    <property type="protein sequence ID" value="AGW12462.1"/>
    <property type="molecule type" value="Genomic_DNA"/>
</dbReference>
<comment type="cofactor">
    <cofactor evidence="6">
        <name>Zn(2+)</name>
        <dbReference type="ChEBI" id="CHEBI:29105"/>
    </cofactor>
    <text evidence="6">Binds 1 zinc ion per subunit.</text>
</comment>
<feature type="domain" description="Peptidase M48" evidence="8">
    <location>
        <begin position="103"/>
        <end position="292"/>
    </location>
</feature>
<evidence type="ECO:0000259" key="8">
    <source>
        <dbReference type="Pfam" id="PF01435"/>
    </source>
</evidence>
<keyword evidence="5 6" id="KW-0482">Metalloprotease</keyword>
<gene>
    <name evidence="9" type="ORF">DGI_0554</name>
</gene>
<dbReference type="GO" id="GO:0046872">
    <property type="term" value="F:metal ion binding"/>
    <property type="evidence" value="ECO:0007669"/>
    <property type="project" value="UniProtKB-KW"/>
</dbReference>
<name>T2G971_MEGG1</name>
<reference evidence="10" key="2">
    <citation type="submission" date="2013-07" db="EMBL/GenBank/DDBJ databases">
        <authorList>
            <person name="Morais-Silva F.O."/>
            <person name="Rezende A.M."/>
            <person name="Pimentel C."/>
            <person name="Resende D.M."/>
            <person name="Santos C.I."/>
            <person name="Clemente C."/>
            <person name="de Oliveira L.M."/>
            <person name="da Silva S.M."/>
            <person name="Costa D.A."/>
            <person name="Varela-Raposo A."/>
            <person name="Horacio E.C.A."/>
            <person name="Matos M."/>
            <person name="Flores O."/>
            <person name="Ruiz J.C."/>
            <person name="Rodrigues-Pousada C."/>
        </authorList>
    </citation>
    <scope>NUCLEOTIDE SEQUENCE [LARGE SCALE GENOMIC DNA]</scope>
    <source>
        <strain evidence="10">ATCC 19364 / DSM 1382 / NCIMB 9332 / VKM B-1759</strain>
    </source>
</reference>
<dbReference type="GO" id="GO:0016020">
    <property type="term" value="C:membrane"/>
    <property type="evidence" value="ECO:0007669"/>
    <property type="project" value="TreeGrafter"/>
</dbReference>
<dbReference type="STRING" id="1121448.DGI_0554"/>
<dbReference type="Proteomes" id="UP000016587">
    <property type="component" value="Chromosome"/>
</dbReference>
<dbReference type="OrthoDB" id="9810445at2"/>
<evidence type="ECO:0000256" key="5">
    <source>
        <dbReference type="ARBA" id="ARBA00023049"/>
    </source>
</evidence>
<organism evidence="9 10">
    <name type="scientific">Megalodesulfovibrio gigas (strain ATCC 19364 / DSM 1382 / NCIMB 9332 / VKM B-1759)</name>
    <name type="common">Desulfovibrio gigas</name>
    <dbReference type="NCBI Taxonomy" id="1121448"/>
    <lineage>
        <taxon>Bacteria</taxon>
        <taxon>Pseudomonadati</taxon>
        <taxon>Thermodesulfobacteriota</taxon>
        <taxon>Desulfovibrionia</taxon>
        <taxon>Desulfovibrionales</taxon>
        <taxon>Desulfovibrionaceae</taxon>
        <taxon>Megalodesulfovibrio</taxon>
    </lineage>
</organism>
<evidence type="ECO:0000313" key="9">
    <source>
        <dbReference type="EMBL" id="AGW12462.1"/>
    </source>
</evidence>
<evidence type="ECO:0000256" key="2">
    <source>
        <dbReference type="ARBA" id="ARBA00022723"/>
    </source>
</evidence>
<dbReference type="GO" id="GO:0051603">
    <property type="term" value="P:proteolysis involved in protein catabolic process"/>
    <property type="evidence" value="ECO:0007669"/>
    <property type="project" value="TreeGrafter"/>
</dbReference>
<keyword evidence="3 6" id="KW-0378">Hydrolase</keyword>
<keyword evidence="2" id="KW-0479">Metal-binding</keyword>
<evidence type="ECO:0000256" key="3">
    <source>
        <dbReference type="ARBA" id="ARBA00022801"/>
    </source>
</evidence>
<keyword evidence="1 6" id="KW-0645">Protease</keyword>
<feature type="chain" id="PRO_5004588245" evidence="7">
    <location>
        <begin position="25"/>
        <end position="325"/>
    </location>
</feature>
<keyword evidence="7" id="KW-0732">Signal</keyword>